<reference evidence="14 15" key="1">
    <citation type="submission" date="2016-03" db="EMBL/GenBank/DDBJ databases">
        <title>EvidentialGene: Evidence-directed Construction of Genes on Genomes.</title>
        <authorList>
            <person name="Gilbert D.G."/>
            <person name="Choi J.-H."/>
            <person name="Mockaitis K."/>
            <person name="Colbourne J."/>
            <person name="Pfrender M."/>
        </authorList>
    </citation>
    <scope>NUCLEOTIDE SEQUENCE [LARGE SCALE GENOMIC DNA]</scope>
    <source>
        <strain evidence="14 15">Xinb3</strain>
        <tissue evidence="14">Complete organism</tissue>
    </source>
</reference>
<dbReference type="PANTHER" id="PTHR14167">
    <property type="entry name" value="SH3 DOMAIN-CONTAINING"/>
    <property type="match status" value="1"/>
</dbReference>
<evidence type="ECO:0000313" key="15">
    <source>
        <dbReference type="Proteomes" id="UP000076858"/>
    </source>
</evidence>
<dbReference type="SMART" id="SM00326">
    <property type="entry name" value="SH3"/>
    <property type="match status" value="4"/>
</dbReference>
<protein>
    <recommendedName>
        <fullName evidence="4">RING-type E3 ubiquitin transferase</fullName>
        <ecNumber evidence="4">2.3.2.27</ecNumber>
    </recommendedName>
</protein>
<feature type="compositionally biased region" description="Low complexity" evidence="13">
    <location>
        <begin position="295"/>
        <end position="331"/>
    </location>
</feature>
<comment type="caution">
    <text evidence="14">The sequence shown here is derived from an EMBL/GenBank/DDBJ whole genome shotgun (WGS) entry which is preliminary data.</text>
</comment>
<evidence type="ECO:0000256" key="12">
    <source>
        <dbReference type="ARBA" id="ARBA00022843"/>
    </source>
</evidence>
<proteinExistence type="inferred from homology"/>
<dbReference type="OrthoDB" id="2163411at2759"/>
<dbReference type="InterPro" id="IPR028502">
    <property type="entry name" value="SH3RF3_RING-HC_Zfn"/>
</dbReference>
<keyword evidence="11" id="KW-0862">Zinc</keyword>
<evidence type="ECO:0000256" key="1">
    <source>
        <dbReference type="ARBA" id="ARBA00000900"/>
    </source>
</evidence>
<dbReference type="InterPro" id="IPR050384">
    <property type="entry name" value="Endophilin_SH3RF"/>
</dbReference>
<dbReference type="GO" id="GO:0061630">
    <property type="term" value="F:ubiquitin protein ligase activity"/>
    <property type="evidence" value="ECO:0007669"/>
    <property type="project" value="UniProtKB-EC"/>
</dbReference>
<keyword evidence="6" id="KW-0808">Transferase</keyword>
<dbReference type="UniPathway" id="UPA00143"/>
<evidence type="ECO:0000256" key="2">
    <source>
        <dbReference type="ARBA" id="ARBA00004906"/>
    </source>
</evidence>
<dbReference type="PROSITE" id="PS50089">
    <property type="entry name" value="ZF_RING_2"/>
    <property type="match status" value="1"/>
</dbReference>
<evidence type="ECO:0000256" key="11">
    <source>
        <dbReference type="ARBA" id="ARBA00022833"/>
    </source>
</evidence>
<keyword evidence="5" id="KW-0728">SH3 domain</keyword>
<dbReference type="Pfam" id="PF00018">
    <property type="entry name" value="SH3_1"/>
    <property type="match status" value="2"/>
</dbReference>
<evidence type="ECO:0000313" key="14">
    <source>
        <dbReference type="EMBL" id="KZS12865.1"/>
    </source>
</evidence>
<dbReference type="PROSITE" id="PS50002">
    <property type="entry name" value="SH3"/>
    <property type="match status" value="4"/>
</dbReference>
<dbReference type="InterPro" id="IPR001841">
    <property type="entry name" value="Znf_RING"/>
</dbReference>
<dbReference type="PRINTS" id="PR01887">
    <property type="entry name" value="SPECTRNALPHA"/>
</dbReference>
<evidence type="ECO:0000256" key="4">
    <source>
        <dbReference type="ARBA" id="ARBA00012483"/>
    </source>
</evidence>
<comment type="similarity">
    <text evidence="3">Belongs to the SH3RF family.</text>
</comment>
<dbReference type="STRING" id="35525.A0A0P5YEQ6"/>
<keyword evidence="15" id="KW-1185">Reference proteome</keyword>
<accession>A0A0P5YEQ6</accession>
<dbReference type="PANTHER" id="PTHR14167:SF51">
    <property type="entry name" value="RING-TYPE E3 UBIQUITIN TRANSFERASE"/>
    <property type="match status" value="1"/>
</dbReference>
<dbReference type="CDD" id="cd11785">
    <property type="entry name" value="SH3_SH3RF_C"/>
    <property type="match status" value="1"/>
</dbReference>
<feature type="region of interest" description="Disordered" evidence="13">
    <location>
        <begin position="660"/>
        <end position="701"/>
    </location>
</feature>
<dbReference type="CDD" id="cd16750">
    <property type="entry name" value="RING-HC_SH3RF3"/>
    <property type="match status" value="1"/>
</dbReference>
<dbReference type="CDD" id="cd11786">
    <property type="entry name" value="SH3_SH3RF_1"/>
    <property type="match status" value="1"/>
</dbReference>
<dbReference type="EC" id="2.3.2.27" evidence="4"/>
<dbReference type="PROSITE" id="PS00518">
    <property type="entry name" value="ZF_RING_1"/>
    <property type="match status" value="1"/>
</dbReference>
<dbReference type="InterPro" id="IPR036028">
    <property type="entry name" value="SH3-like_dom_sf"/>
</dbReference>
<keyword evidence="8" id="KW-0677">Repeat</keyword>
<dbReference type="Gene3D" id="3.30.40.10">
    <property type="entry name" value="Zinc/RING finger domain, C3HC4 (zinc finger)"/>
    <property type="match status" value="1"/>
</dbReference>
<comment type="catalytic activity">
    <reaction evidence="1">
        <text>S-ubiquitinyl-[E2 ubiquitin-conjugating enzyme]-L-cysteine + [acceptor protein]-L-lysine = [E2 ubiquitin-conjugating enzyme]-L-cysteine + N(6)-ubiquitinyl-[acceptor protein]-L-lysine.</text>
        <dbReference type="EC" id="2.3.2.27"/>
    </reaction>
</comment>
<dbReference type="Gene3D" id="2.30.30.40">
    <property type="entry name" value="SH3 Domains"/>
    <property type="match status" value="4"/>
</dbReference>
<dbReference type="SUPFAM" id="SSF50044">
    <property type="entry name" value="SH3-domain"/>
    <property type="match status" value="4"/>
</dbReference>
<dbReference type="SUPFAM" id="SSF57850">
    <property type="entry name" value="RING/U-box"/>
    <property type="match status" value="1"/>
</dbReference>
<sequence>MEEWMLNDLLECSVCLERLDISSRVLPCQHTFCKKCLEEIITTQKELRCPECRVLVTTKLEDLPPNVLLMRILEGMKNVPRTKLAGDTPIAIQPQTQETSHNTNIPIACVLPQQQQQQHPKIHPDVHGKIESAPKNSVSLHQPCAKALYDYMPQEPGDLGFKKGDIIILKKRVDANWYHGEKNLSQGFFPASYVQVLTPLPNATVPQCVALYDFKMTAEDEKDCLTFNKGAVVTVIRRVDENWAEGRLTERIGIFPISFVEMNSAAKLLMKISTNFQPGPSRSAPALPVTDNLQNSLNSMTNSVSTSSPSTTPATTSSDSSPSSVTSSVNRVVPREKRFSLNVNQQTHPTQFNRRSIEISTRHRGLAVSSSESELQPLVPGVSSPPPSGPPSFMTPPVLYIALYPYKPQKADELELRKGALYTVSEKCQDGWFKGSSVRTQKIGVFPGNYVQVVRSQPHPQANPPPPAPIAPQVMTSTRSNIQASVVHPPPKLPPRALSPAAQNSGSVMSPILSSQGYKPMSTISGSTSSSASVPAAVVARLATTPAPAPALSPRATTLISPPPNVAIGGGGVAVGVEPASTPIQPEKKDKEKASVSLMKRFTCRKKSSPPLLHPYSIDNPVFEDGFNTSVSKTGSNTPTAAPVHIRSGSCPSQLLQVFPGPERLERETETRSQEKGRHSMGGSQRLRSNKHRPNIIPASGNMSVFSRSISATTPTSASSHEAMAAASVAIVTPRDKRVRSPVSPVVSERFRCITPYPPNSEYELELRIGDIVYVHKKRDDGWYKGTLHRTGKTGLFPASFVESF</sequence>
<dbReference type="InterPro" id="IPR017907">
    <property type="entry name" value="Znf_RING_CS"/>
</dbReference>
<dbReference type="FunFam" id="3.30.40.10:FF:000077">
    <property type="entry name" value="E3 ubiquitin-protein ligase SH3RF1 isoform X1"/>
    <property type="match status" value="1"/>
</dbReference>
<evidence type="ECO:0000256" key="9">
    <source>
        <dbReference type="ARBA" id="ARBA00022771"/>
    </source>
</evidence>
<dbReference type="CDD" id="cd11783">
    <property type="entry name" value="SH3_SH3RF_3"/>
    <property type="match status" value="1"/>
</dbReference>
<dbReference type="FunFam" id="2.30.30.40:FF:000001">
    <property type="entry name" value="Sorbin and SH3 domain-containing protein 1 isoform 2"/>
    <property type="match status" value="1"/>
</dbReference>
<keyword evidence="10" id="KW-0833">Ubl conjugation pathway</keyword>
<dbReference type="CDD" id="cd11787">
    <property type="entry name" value="SH3_SH3RF_2"/>
    <property type="match status" value="1"/>
</dbReference>
<feature type="compositionally biased region" description="Basic and acidic residues" evidence="13">
    <location>
        <begin position="663"/>
        <end position="678"/>
    </location>
</feature>
<organism evidence="14 15">
    <name type="scientific">Daphnia magna</name>
    <dbReference type="NCBI Taxonomy" id="35525"/>
    <lineage>
        <taxon>Eukaryota</taxon>
        <taxon>Metazoa</taxon>
        <taxon>Ecdysozoa</taxon>
        <taxon>Arthropoda</taxon>
        <taxon>Crustacea</taxon>
        <taxon>Branchiopoda</taxon>
        <taxon>Diplostraca</taxon>
        <taxon>Cladocera</taxon>
        <taxon>Anomopoda</taxon>
        <taxon>Daphniidae</taxon>
        <taxon>Daphnia</taxon>
    </lineage>
</organism>
<feature type="region of interest" description="Disordered" evidence="13">
    <location>
        <begin position="279"/>
        <end position="331"/>
    </location>
</feature>
<dbReference type="Pfam" id="PF13923">
    <property type="entry name" value="zf-C3HC4_2"/>
    <property type="match status" value="1"/>
</dbReference>
<comment type="pathway">
    <text evidence="2">Protein modification; protein ubiquitination.</text>
</comment>
<evidence type="ECO:0000256" key="10">
    <source>
        <dbReference type="ARBA" id="ARBA00022786"/>
    </source>
</evidence>
<evidence type="ECO:0000256" key="3">
    <source>
        <dbReference type="ARBA" id="ARBA00008649"/>
    </source>
</evidence>
<dbReference type="InterPro" id="IPR013083">
    <property type="entry name" value="Znf_RING/FYVE/PHD"/>
</dbReference>
<keyword evidence="9" id="KW-0863">Zinc-finger</keyword>
<evidence type="ECO:0000256" key="7">
    <source>
        <dbReference type="ARBA" id="ARBA00022723"/>
    </source>
</evidence>
<gene>
    <name evidence="14" type="ORF">APZ42_022107</name>
</gene>
<dbReference type="InterPro" id="IPR035816">
    <property type="entry name" value="SH3RF1/SH3RF3_SH3_4"/>
</dbReference>
<dbReference type="SMART" id="SM00184">
    <property type="entry name" value="RING"/>
    <property type="match status" value="1"/>
</dbReference>
<name>A0A0P5YEQ6_9CRUS</name>
<evidence type="ECO:0000256" key="13">
    <source>
        <dbReference type="SAM" id="MobiDB-lite"/>
    </source>
</evidence>
<evidence type="ECO:0000256" key="6">
    <source>
        <dbReference type="ARBA" id="ARBA00022679"/>
    </source>
</evidence>
<evidence type="ECO:0000256" key="8">
    <source>
        <dbReference type="ARBA" id="ARBA00022737"/>
    </source>
</evidence>
<dbReference type="Pfam" id="PF14604">
    <property type="entry name" value="SH3_9"/>
    <property type="match status" value="2"/>
</dbReference>
<dbReference type="AlphaFoldDB" id="A0A0P5YEQ6"/>
<dbReference type="InterPro" id="IPR001452">
    <property type="entry name" value="SH3_domain"/>
</dbReference>
<dbReference type="EMBL" id="LRGB01001348">
    <property type="protein sequence ID" value="KZS12865.1"/>
    <property type="molecule type" value="Genomic_DNA"/>
</dbReference>
<keyword evidence="7" id="KW-0479">Metal-binding</keyword>
<feature type="region of interest" description="Disordered" evidence="13">
    <location>
        <begin position="366"/>
        <end position="390"/>
    </location>
</feature>
<keyword evidence="12" id="KW-0832">Ubl conjugation</keyword>
<dbReference type="Proteomes" id="UP000076858">
    <property type="component" value="Unassembled WGS sequence"/>
</dbReference>
<evidence type="ECO:0000256" key="5">
    <source>
        <dbReference type="ARBA" id="ARBA00022443"/>
    </source>
</evidence>
<dbReference type="GO" id="GO:0016567">
    <property type="term" value="P:protein ubiquitination"/>
    <property type="evidence" value="ECO:0007669"/>
    <property type="project" value="UniProtKB-UniPathway"/>
</dbReference>
<dbReference type="GO" id="GO:0008270">
    <property type="term" value="F:zinc ion binding"/>
    <property type="evidence" value="ECO:0007669"/>
    <property type="project" value="UniProtKB-KW"/>
</dbReference>